<keyword evidence="1" id="KW-0812">Transmembrane</keyword>
<accession>A0A0G1VVE3</accession>
<feature type="transmembrane region" description="Helical" evidence="1">
    <location>
        <begin position="373"/>
        <end position="389"/>
    </location>
</feature>
<dbReference type="AlphaFoldDB" id="A0A0G1VVE3"/>
<evidence type="ECO:0000313" key="3">
    <source>
        <dbReference type="Proteomes" id="UP000034588"/>
    </source>
</evidence>
<feature type="transmembrane region" description="Helical" evidence="1">
    <location>
        <begin position="146"/>
        <end position="165"/>
    </location>
</feature>
<evidence type="ECO:0000313" key="2">
    <source>
        <dbReference type="EMBL" id="KKW10441.1"/>
    </source>
</evidence>
<feature type="transmembrane region" description="Helical" evidence="1">
    <location>
        <begin position="453"/>
        <end position="473"/>
    </location>
</feature>
<dbReference type="Pfam" id="PF09586">
    <property type="entry name" value="YfhO"/>
    <property type="match status" value="2"/>
</dbReference>
<evidence type="ECO:0000256" key="1">
    <source>
        <dbReference type="SAM" id="Phobius"/>
    </source>
</evidence>
<protein>
    <recommendedName>
        <fullName evidence="4">YfhO family protein</fullName>
    </recommendedName>
</protein>
<evidence type="ECO:0008006" key="4">
    <source>
        <dbReference type="Google" id="ProtNLM"/>
    </source>
</evidence>
<gene>
    <name evidence="2" type="ORF">UY48_C0037G0002</name>
</gene>
<feature type="transmembrane region" description="Helical" evidence="1">
    <location>
        <begin position="401"/>
        <end position="419"/>
    </location>
</feature>
<organism evidence="2 3">
    <name type="scientific">Candidatus Gottesmanbacteria bacterium GW2011_GWB1_49_7</name>
    <dbReference type="NCBI Taxonomy" id="1618448"/>
    <lineage>
        <taxon>Bacteria</taxon>
        <taxon>Candidatus Gottesmaniibacteriota</taxon>
    </lineage>
</organism>
<reference evidence="2 3" key="1">
    <citation type="journal article" date="2015" name="Nature">
        <title>rRNA introns, odd ribosomes, and small enigmatic genomes across a large radiation of phyla.</title>
        <authorList>
            <person name="Brown C.T."/>
            <person name="Hug L.A."/>
            <person name="Thomas B.C."/>
            <person name="Sharon I."/>
            <person name="Castelle C.J."/>
            <person name="Singh A."/>
            <person name="Wilkins M.J."/>
            <person name="Williams K.H."/>
            <person name="Banfield J.F."/>
        </authorList>
    </citation>
    <scope>NUCLEOTIDE SEQUENCE [LARGE SCALE GENOMIC DNA]</scope>
</reference>
<dbReference type="PANTHER" id="PTHR38454">
    <property type="entry name" value="INTEGRAL MEMBRANE PROTEIN-RELATED"/>
    <property type="match status" value="1"/>
</dbReference>
<keyword evidence="1" id="KW-0472">Membrane</keyword>
<sequence length="779" mass="87902">MKRNFFVFAIILAIVAFFFRSYLFGGKLLFPTNLLAAFFSPWNTERYSGWNNIPFKGLGGDNLFIFYPMKTLLRAAVSERTLPLWTPYNFTGGPLFGDGQSAPMYPLTYLYLLPSLPDAFSMMVILVPTLTMLFTFGMLRHFKLSSLASLFGAVAFAFSGFMSVWMEENPAVSQSAIWLPLLLWILDLLQTRPRRLWFAALAIAIAVMMASGFLQIGLYSLCFVAAYAIFRRRHLALVFLSTVTGLLLVAPYLFVTWEAYKLSPRDVVAVPEIRSIFLVQWSHILSLFNPDWLGNPGTYNFFGVGSYYDKALFIGVIPLVFVIIGLFQKKSHWEKFFWWAVGITLFLGFSSPFTQWLFSIPIPILSSMLPSRIFYLTSFALAVVAARVFDRGIPKIPRPVLGVYLAVIIMFEIFLIAYYTEIGLPTFSAGGVAHNIRSGIVSSMKVTDTYPMVLLRNLGVSILLTAGTLAYLHISKRGRWILVAVTVVSAWYFTSKSFYFGERQFVYPEVPLISQLQNIAGRDRIGFANHLSRIPSGANVVYGLYSPEGLNPVFPLRYGQLIRSSVNGGKLTNDIPRISVQLDLETMNKKILSLLDVKYIVEKKESGWYKRVFPHHTSVWEGTYFRIWENPDVLPRAFVATNIIVEKDPQKILDALYRADLRTTAIVEEPITVSPGTNSVTVDTYRMNDITMSVHSTSDGLLVLTDNWAPGWRANVDGEETPVYRTDFTFRGVPVPAGDHKVFMYYWPDSLTFGLWAMGGGILLLAGSLLIIRWKKLSS</sequence>
<feature type="transmembrane region" description="Helical" evidence="1">
    <location>
        <begin position="480"/>
        <end position="500"/>
    </location>
</feature>
<feature type="transmembrane region" description="Helical" evidence="1">
    <location>
        <begin position="308"/>
        <end position="327"/>
    </location>
</feature>
<dbReference type="Proteomes" id="UP000034588">
    <property type="component" value="Unassembled WGS sequence"/>
</dbReference>
<dbReference type="PANTHER" id="PTHR38454:SF1">
    <property type="entry name" value="INTEGRAL MEMBRANE PROTEIN"/>
    <property type="match status" value="1"/>
</dbReference>
<comment type="caution">
    <text evidence="2">The sequence shown here is derived from an EMBL/GenBank/DDBJ whole genome shotgun (WGS) entry which is preliminary data.</text>
</comment>
<name>A0A0G1VVE3_9BACT</name>
<proteinExistence type="predicted"/>
<keyword evidence="1" id="KW-1133">Transmembrane helix</keyword>
<feature type="transmembrane region" description="Helical" evidence="1">
    <location>
        <begin position="336"/>
        <end position="353"/>
    </location>
</feature>
<dbReference type="InterPro" id="IPR018580">
    <property type="entry name" value="Uncharacterised_YfhO"/>
</dbReference>
<feature type="transmembrane region" description="Helical" evidence="1">
    <location>
        <begin position="235"/>
        <end position="255"/>
    </location>
</feature>
<feature type="transmembrane region" description="Helical" evidence="1">
    <location>
        <begin position="196"/>
        <end position="229"/>
    </location>
</feature>
<feature type="transmembrane region" description="Helical" evidence="1">
    <location>
        <begin position="753"/>
        <end position="772"/>
    </location>
</feature>
<dbReference type="EMBL" id="LCQD01000037">
    <property type="protein sequence ID" value="KKW10441.1"/>
    <property type="molecule type" value="Genomic_DNA"/>
</dbReference>
<feature type="transmembrane region" description="Helical" evidence="1">
    <location>
        <begin position="119"/>
        <end position="139"/>
    </location>
</feature>